<dbReference type="OrthoDB" id="192545at2"/>
<sequence>MKRTSLLIATSLAANAALIGYIAVRTASPSSGYASHPASSPTASARPSSATSAKDASTSPQLPASVVPAAADAPPLETWKRLQSADLSVFTANLRAAGLPDRQIRMLINAEINDRFRAREEALRPPQPERKYWENRNNYYTDTTTLEQRLAQLDLRREKNALRRELLGDTPPAANDDNPVPVEKRDLLRQVNEDYDTMISQIQREARGIALPSDEEKIRYLREEKAAELKTVLTPGELQEYEMRSSQTANSLRYNLSAFGPTEQEFRTVFGLQKQFDDQFATQPADPTPEYWKQRQEAQKALDAQLAQQLGADRYRDYTRAKDYEYRNLSALTDRLSLPKSTATQIYDLRYSVPSDALQIVRSPDLTPEAKQESLKAIAKKTRDQLTAQLGSEAAAAYLKRHGQWIKSLDQGNVTEYKTDGSQQTHSIPR</sequence>
<feature type="chain" id="PRO_5021736193" description="Lipase helper protein" evidence="2">
    <location>
        <begin position="17"/>
        <end position="430"/>
    </location>
</feature>
<dbReference type="Proteomes" id="UP000315648">
    <property type="component" value="Unassembled WGS sequence"/>
</dbReference>
<dbReference type="AlphaFoldDB" id="A0A556QK62"/>
<evidence type="ECO:0000313" key="4">
    <source>
        <dbReference type="Proteomes" id="UP000315648"/>
    </source>
</evidence>
<comment type="caution">
    <text evidence="3">The sequence shown here is derived from an EMBL/GenBank/DDBJ whole genome shotgun (WGS) entry which is preliminary data.</text>
</comment>
<proteinExistence type="predicted"/>
<dbReference type="EMBL" id="VMBG01000002">
    <property type="protein sequence ID" value="TSJ77034.1"/>
    <property type="molecule type" value="Genomic_DNA"/>
</dbReference>
<evidence type="ECO:0000256" key="1">
    <source>
        <dbReference type="SAM" id="MobiDB-lite"/>
    </source>
</evidence>
<evidence type="ECO:0008006" key="5">
    <source>
        <dbReference type="Google" id="ProtNLM"/>
    </source>
</evidence>
<accession>A0A556QK62</accession>
<evidence type="ECO:0000256" key="2">
    <source>
        <dbReference type="SAM" id="SignalP"/>
    </source>
</evidence>
<feature type="region of interest" description="Disordered" evidence="1">
    <location>
        <begin position="411"/>
        <end position="430"/>
    </location>
</feature>
<reference evidence="3 4" key="1">
    <citation type="submission" date="2019-07" db="EMBL/GenBank/DDBJ databases">
        <title>Description of 53C-WASEF.</title>
        <authorList>
            <person name="Pitt A."/>
            <person name="Hahn M.W."/>
        </authorList>
    </citation>
    <scope>NUCLEOTIDE SEQUENCE [LARGE SCALE GENOMIC DNA]</scope>
    <source>
        <strain evidence="3 4">53C-WASEF</strain>
    </source>
</reference>
<name>A0A556QK62_9BACT</name>
<dbReference type="RefSeq" id="WP_144230855.1">
    <property type="nucleotide sequence ID" value="NZ_CBCRVV010000006.1"/>
</dbReference>
<gene>
    <name evidence="3" type="ORF">FPL22_13060</name>
</gene>
<keyword evidence="2" id="KW-0732">Signal</keyword>
<protein>
    <recommendedName>
        <fullName evidence="5">Lipase helper protein</fullName>
    </recommendedName>
</protein>
<feature type="signal peptide" evidence="2">
    <location>
        <begin position="1"/>
        <end position="16"/>
    </location>
</feature>
<keyword evidence="4" id="KW-1185">Reference proteome</keyword>
<evidence type="ECO:0000313" key="3">
    <source>
        <dbReference type="EMBL" id="TSJ77034.1"/>
    </source>
</evidence>
<feature type="compositionally biased region" description="Low complexity" evidence="1">
    <location>
        <begin position="34"/>
        <end position="64"/>
    </location>
</feature>
<organism evidence="3 4">
    <name type="scientific">Rariglobus hedericola</name>
    <dbReference type="NCBI Taxonomy" id="2597822"/>
    <lineage>
        <taxon>Bacteria</taxon>
        <taxon>Pseudomonadati</taxon>
        <taxon>Verrucomicrobiota</taxon>
        <taxon>Opitutia</taxon>
        <taxon>Opitutales</taxon>
        <taxon>Opitutaceae</taxon>
        <taxon>Rariglobus</taxon>
    </lineage>
</organism>
<feature type="region of interest" description="Disordered" evidence="1">
    <location>
        <begin position="32"/>
        <end position="64"/>
    </location>
</feature>